<dbReference type="PANTHER" id="PTHR35805">
    <property type="entry name" value="ASPARTATE CARBAMOYLTRANSFERASE REGULATORY CHAIN"/>
    <property type="match status" value="1"/>
</dbReference>
<dbReference type="InterPro" id="IPR002801">
    <property type="entry name" value="Asp_carbamoylTrfase_reg"/>
</dbReference>
<protein>
    <submittedName>
        <fullName evidence="6">Aspartate carbamoyltransferase regulatory subunit</fullName>
    </submittedName>
</protein>
<accession>A0A4R2KRZ6</accession>
<name>A0A4R2KRZ6_9FIRM</name>
<dbReference type="GO" id="GO:0016740">
    <property type="term" value="F:transferase activity"/>
    <property type="evidence" value="ECO:0007669"/>
    <property type="project" value="UniProtKB-KW"/>
</dbReference>
<dbReference type="Gene3D" id="2.30.30.20">
    <property type="entry name" value="Aspartate carbamoyltransferase regulatory subunit, C-terminal domain"/>
    <property type="match status" value="1"/>
</dbReference>
<evidence type="ECO:0000313" key="7">
    <source>
        <dbReference type="Proteomes" id="UP000294919"/>
    </source>
</evidence>
<dbReference type="OrthoDB" id="5599321at2"/>
<dbReference type="GO" id="GO:0046872">
    <property type="term" value="F:metal ion binding"/>
    <property type="evidence" value="ECO:0007669"/>
    <property type="project" value="UniProtKB-KW"/>
</dbReference>
<comment type="caution">
    <text evidence="6">The sequence shown here is derived from an EMBL/GenBank/DDBJ whole genome shotgun (WGS) entry which is preliminary data.</text>
</comment>
<feature type="domain" description="Aspartate carbamoyltransferase regulatory subunit N-terminal" evidence="4">
    <location>
        <begin position="2"/>
        <end position="90"/>
    </location>
</feature>
<evidence type="ECO:0000313" key="6">
    <source>
        <dbReference type="EMBL" id="TCO76484.1"/>
    </source>
</evidence>
<keyword evidence="2" id="KW-0862">Zinc</keyword>
<evidence type="ECO:0000259" key="5">
    <source>
        <dbReference type="Pfam" id="PF02748"/>
    </source>
</evidence>
<gene>
    <name evidence="6" type="ORF">EV214_10887</name>
</gene>
<dbReference type="InterPro" id="IPR020545">
    <property type="entry name" value="Asp_carbamoyltransf_reg_N"/>
</dbReference>
<dbReference type="SUPFAM" id="SSF57825">
    <property type="entry name" value="Aspartate carbamoyltransferase, Regulatory-chain, C-terminal domain"/>
    <property type="match status" value="1"/>
</dbReference>
<dbReference type="NCBIfam" id="NF002063">
    <property type="entry name" value="PRK00893.1-3"/>
    <property type="match status" value="1"/>
</dbReference>
<dbReference type="Proteomes" id="UP000294919">
    <property type="component" value="Unassembled WGS sequence"/>
</dbReference>
<dbReference type="SUPFAM" id="SSF54893">
    <property type="entry name" value="Aspartate carbamoyltransferase, Regulatory-chain, N-terminal domain"/>
    <property type="match status" value="1"/>
</dbReference>
<dbReference type="InterPro" id="IPR036793">
    <property type="entry name" value="Asp_carbatrfase_reg_N_sf"/>
</dbReference>
<keyword evidence="1" id="KW-0479">Metal-binding</keyword>
<evidence type="ECO:0000259" key="4">
    <source>
        <dbReference type="Pfam" id="PF01948"/>
    </source>
</evidence>
<dbReference type="PANTHER" id="PTHR35805:SF1">
    <property type="entry name" value="ASPARTATE CARBAMOYLTRANSFERASE REGULATORY CHAIN"/>
    <property type="match status" value="1"/>
</dbReference>
<dbReference type="Gene3D" id="3.30.70.140">
    <property type="entry name" value="Aspartate carbamoyltransferase regulatory subunit, N-terminal domain"/>
    <property type="match status" value="1"/>
</dbReference>
<dbReference type="GO" id="GO:0009347">
    <property type="term" value="C:aspartate carbamoyltransferase complex"/>
    <property type="evidence" value="ECO:0007669"/>
    <property type="project" value="InterPro"/>
</dbReference>
<keyword evidence="7" id="KW-1185">Reference proteome</keyword>
<sequence length="142" mass="16145">MLEVTSIQKGIVLDHITVGNGLKIFNKLMLDQVDYPVVLLINVPSKFMGKKDIIKIENNIDIDLDFLGLIDHNISVNIIEDGALTQKKKVAIPNKVKGLFSCHNPRCITNFDDYVKPKFELVSPSTLSYQCEYCEEITEYRL</sequence>
<keyword evidence="3" id="KW-0665">Pyrimidine biosynthesis</keyword>
<dbReference type="Pfam" id="PF02748">
    <property type="entry name" value="PyrI_C"/>
    <property type="match status" value="1"/>
</dbReference>
<dbReference type="InterPro" id="IPR036792">
    <property type="entry name" value="Asp_carbatrfase_reg_C_sf"/>
</dbReference>
<proteinExistence type="predicted"/>
<dbReference type="Pfam" id="PF01948">
    <property type="entry name" value="PyrI"/>
    <property type="match status" value="1"/>
</dbReference>
<dbReference type="AlphaFoldDB" id="A0A4R2KRZ6"/>
<evidence type="ECO:0000256" key="3">
    <source>
        <dbReference type="ARBA" id="ARBA00022975"/>
    </source>
</evidence>
<keyword evidence="6" id="KW-0808">Transferase</keyword>
<evidence type="ECO:0000256" key="1">
    <source>
        <dbReference type="ARBA" id="ARBA00022723"/>
    </source>
</evidence>
<dbReference type="GO" id="GO:0006207">
    <property type="term" value="P:'de novo' pyrimidine nucleobase biosynthetic process"/>
    <property type="evidence" value="ECO:0007669"/>
    <property type="project" value="InterPro"/>
</dbReference>
<dbReference type="GO" id="GO:0006221">
    <property type="term" value="P:pyrimidine nucleotide biosynthetic process"/>
    <property type="evidence" value="ECO:0007669"/>
    <property type="project" value="UniProtKB-KW"/>
</dbReference>
<dbReference type="RefSeq" id="WP_132244468.1">
    <property type="nucleotide sequence ID" value="NZ_SLWV01000008.1"/>
</dbReference>
<dbReference type="EMBL" id="SLWV01000008">
    <property type="protein sequence ID" value="TCO76484.1"/>
    <property type="molecule type" value="Genomic_DNA"/>
</dbReference>
<reference evidence="6 7" key="1">
    <citation type="submission" date="2019-03" db="EMBL/GenBank/DDBJ databases">
        <title>Genomic Encyclopedia of Type Strains, Phase IV (KMG-IV): sequencing the most valuable type-strain genomes for metagenomic binning, comparative biology and taxonomic classification.</title>
        <authorList>
            <person name="Goeker M."/>
        </authorList>
    </citation>
    <scope>NUCLEOTIDE SEQUENCE [LARGE SCALE GENOMIC DNA]</scope>
    <source>
        <strain evidence="6 7">DSM 102940</strain>
    </source>
</reference>
<dbReference type="InterPro" id="IPR020542">
    <property type="entry name" value="Asp_carbamoyltrfase_reg_C"/>
</dbReference>
<feature type="domain" description="Aspartate carbamoyltransferase regulatory subunit C-terminal" evidence="5">
    <location>
        <begin position="95"/>
        <end position="139"/>
    </location>
</feature>
<organism evidence="6 7">
    <name type="scientific">Marinisporobacter balticus</name>
    <dbReference type="NCBI Taxonomy" id="2018667"/>
    <lineage>
        <taxon>Bacteria</taxon>
        <taxon>Bacillati</taxon>
        <taxon>Bacillota</taxon>
        <taxon>Clostridia</taxon>
        <taxon>Peptostreptococcales</taxon>
        <taxon>Thermotaleaceae</taxon>
        <taxon>Marinisporobacter</taxon>
    </lineage>
</organism>
<evidence type="ECO:0000256" key="2">
    <source>
        <dbReference type="ARBA" id="ARBA00022833"/>
    </source>
</evidence>